<keyword evidence="4" id="KW-1185">Reference proteome</keyword>
<dbReference type="AlphaFoldDB" id="A0A4V2NTU0"/>
<proteinExistence type="predicted"/>
<evidence type="ECO:0000313" key="3">
    <source>
        <dbReference type="EMBL" id="TCJ01614.1"/>
    </source>
</evidence>
<feature type="transmembrane region" description="Helical" evidence="1">
    <location>
        <begin position="20"/>
        <end position="38"/>
    </location>
</feature>
<dbReference type="STRING" id="1742358.GCA_001439605_00904"/>
<feature type="transmembrane region" description="Helical" evidence="1">
    <location>
        <begin position="176"/>
        <end position="194"/>
    </location>
</feature>
<dbReference type="EMBL" id="SJTH01000056">
    <property type="protein sequence ID" value="TCJ01614.1"/>
    <property type="molecule type" value="Genomic_DNA"/>
</dbReference>
<evidence type="ECO:0000313" key="4">
    <source>
        <dbReference type="Proteomes" id="UP000293846"/>
    </source>
</evidence>
<dbReference type="OrthoDB" id="2320684at2"/>
<evidence type="ECO:0000259" key="2">
    <source>
        <dbReference type="PROSITE" id="PS01124"/>
    </source>
</evidence>
<comment type="caution">
    <text evidence="3">The sequence shown here is derived from an EMBL/GenBank/DDBJ whole genome shotgun (WGS) entry which is preliminary data.</text>
</comment>
<feature type="transmembrane region" description="Helical" evidence="1">
    <location>
        <begin position="280"/>
        <end position="299"/>
    </location>
</feature>
<evidence type="ECO:0000256" key="1">
    <source>
        <dbReference type="SAM" id="Phobius"/>
    </source>
</evidence>
<dbReference type="PROSITE" id="PS01124">
    <property type="entry name" value="HTH_ARAC_FAMILY_2"/>
    <property type="match status" value="1"/>
</dbReference>
<name>A0A4V2NTU0_9BACI</name>
<reference evidence="3 4" key="1">
    <citation type="submission" date="2019-03" db="EMBL/GenBank/DDBJ databases">
        <authorList>
            <person name="Jensen L."/>
            <person name="Storgaard J."/>
            <person name="Sulaj E."/>
            <person name="Schramm A."/>
            <person name="Marshall I.P.G."/>
        </authorList>
    </citation>
    <scope>NUCLEOTIDE SEQUENCE [LARGE SCALE GENOMIC DNA]</scope>
    <source>
        <strain evidence="3 4">2017H2G3</strain>
    </source>
</reference>
<organism evidence="3 4">
    <name type="scientific">Cytobacillus praedii</name>
    <dbReference type="NCBI Taxonomy" id="1742358"/>
    <lineage>
        <taxon>Bacteria</taxon>
        <taxon>Bacillati</taxon>
        <taxon>Bacillota</taxon>
        <taxon>Bacilli</taxon>
        <taxon>Bacillales</taxon>
        <taxon>Bacillaceae</taxon>
        <taxon>Cytobacillus</taxon>
    </lineage>
</organism>
<dbReference type="Proteomes" id="UP000293846">
    <property type="component" value="Unassembled WGS sequence"/>
</dbReference>
<feature type="domain" description="HTH araC/xylS-type" evidence="2">
    <location>
        <begin position="300"/>
        <end position="348"/>
    </location>
</feature>
<feature type="transmembrane region" description="Helical" evidence="1">
    <location>
        <begin position="223"/>
        <end position="247"/>
    </location>
</feature>
<accession>A0A4V2NTU0</accession>
<dbReference type="GO" id="GO:0043565">
    <property type="term" value="F:sequence-specific DNA binding"/>
    <property type="evidence" value="ECO:0007669"/>
    <property type="project" value="InterPro"/>
</dbReference>
<sequence>MNKSIIIHEFKTISKSKKNILFIISLIVLIFSYSFLVLPTKKTPDSFNHQEVKQEIEDIAAIQKGRESRGATGFHNMAGRAIYAEAEYSYKIKSKLVSAFEDQDFIRFSHLRMKDFAFHGITSDELIISKSPFPGKDTIHLYNQTILRYQGYLEEKLPITYKIIEQKTALQTIQNFLLSSSVLAILFCAIYFSSDMLAKDRQNRTILQGIPISWYRLINLKTFVSFTYTTVILAGLLLISVTVLTILNGFGSFDIHVPIILTEKTGSFGSSLNDYNTLSMAKFLIMAFSFLPILIHLFIRLNAVLSLLFKNAWLVLMISTAILFSERIYFSRTLRDLFGIKISNFPQTYFEFGKIVTGEKNYLVNLETITYGKGILVLMITLLILEIVLYAVSRIINKRRFYQGI</sequence>
<protein>
    <recommendedName>
        <fullName evidence="2">HTH araC/xylS-type domain-containing protein</fullName>
    </recommendedName>
</protein>
<keyword evidence="1" id="KW-0812">Transmembrane</keyword>
<keyword evidence="1" id="KW-1133">Transmembrane helix</keyword>
<dbReference type="RefSeq" id="WP_057763298.1">
    <property type="nucleotide sequence ID" value="NZ_CP183326.1"/>
</dbReference>
<gene>
    <name evidence="3" type="ORF">E0Y62_23275</name>
</gene>
<dbReference type="InterPro" id="IPR018060">
    <property type="entry name" value="HTH_AraC"/>
</dbReference>
<feature type="transmembrane region" description="Helical" evidence="1">
    <location>
        <begin position="311"/>
        <end position="330"/>
    </location>
</feature>
<feature type="transmembrane region" description="Helical" evidence="1">
    <location>
        <begin position="371"/>
        <end position="392"/>
    </location>
</feature>
<keyword evidence="1" id="KW-0472">Membrane</keyword>
<dbReference type="GO" id="GO:0003700">
    <property type="term" value="F:DNA-binding transcription factor activity"/>
    <property type="evidence" value="ECO:0007669"/>
    <property type="project" value="InterPro"/>
</dbReference>